<comment type="caution">
    <text evidence="10">The sequence shown here is derived from an EMBL/GenBank/DDBJ whole genome shotgun (WGS) entry which is preliminary data.</text>
</comment>
<dbReference type="VEuPathDB" id="FungiDB:CPUR_02912"/>
<keyword evidence="4 9" id="KW-0547">Nucleotide-binding</keyword>
<reference evidence="10 11" key="1">
    <citation type="journal article" date="2013" name="PLoS Genet.">
        <title>Plant-symbiotic fungi as chemical engineers: Multi-genome analysis of the Clavicipitaceae reveals dynamics of alkaloid loci.</title>
        <authorList>
            <person name="Schardl C.L."/>
            <person name="Young C.A."/>
            <person name="Hesse U."/>
            <person name="Amyotte S.G."/>
            <person name="Andreeva K."/>
            <person name="Calie P.J."/>
            <person name="Fleetwood D.J."/>
            <person name="Haws D.C."/>
            <person name="Moore N."/>
            <person name="Oeser B."/>
            <person name="Panaccione D.G."/>
            <person name="Schweri K.K."/>
            <person name="Voisey C.R."/>
            <person name="Farman M.L."/>
            <person name="Jaromczyk J.W."/>
            <person name="Roe B.A."/>
            <person name="O'Sullivan D.M."/>
            <person name="Scott B."/>
            <person name="Tudzynski P."/>
            <person name="An Z."/>
            <person name="Arnaoudova E.G."/>
            <person name="Bullock C.T."/>
            <person name="Charlton N.D."/>
            <person name="Chen L."/>
            <person name="Cox M."/>
            <person name="Dinkins R.D."/>
            <person name="Florea S."/>
            <person name="Glenn A.E."/>
            <person name="Gordon A."/>
            <person name="Gueldener U."/>
            <person name="Harris D.R."/>
            <person name="Hollin W."/>
            <person name="Jaromczyk J."/>
            <person name="Johnson R.D."/>
            <person name="Khan A.K."/>
            <person name="Leistner E."/>
            <person name="Leuchtmann A."/>
            <person name="Li C."/>
            <person name="Liu J."/>
            <person name="Liu J."/>
            <person name="Liu M."/>
            <person name="Mace W."/>
            <person name="Machado C."/>
            <person name="Nagabhyru P."/>
            <person name="Pan J."/>
            <person name="Schmid J."/>
            <person name="Sugawara K."/>
            <person name="Steiner U."/>
            <person name="Takach J.E."/>
            <person name="Tanaka E."/>
            <person name="Webb J.S."/>
            <person name="Wilson E.V."/>
            <person name="Wiseman J.L."/>
            <person name="Yoshida R."/>
            <person name="Zeng Z."/>
        </authorList>
    </citation>
    <scope>NUCLEOTIDE SEQUENCE [LARGE SCALE GENOMIC DNA]</scope>
    <source>
        <strain evidence="10 11">20.1</strain>
    </source>
</reference>
<dbReference type="EMBL" id="CAGA01000012">
    <property type="protein sequence ID" value="CCE29219.1"/>
    <property type="molecule type" value="Genomic_DNA"/>
</dbReference>
<evidence type="ECO:0000256" key="7">
    <source>
        <dbReference type="ARBA" id="ARBA00047899"/>
    </source>
</evidence>
<dbReference type="InterPro" id="IPR051334">
    <property type="entry name" value="SRPK"/>
</dbReference>
<dbReference type="eggNOG" id="KOG1290">
    <property type="taxonomic scope" value="Eukaryota"/>
</dbReference>
<keyword evidence="11" id="KW-1185">Reference proteome</keyword>
<evidence type="ECO:0000256" key="8">
    <source>
        <dbReference type="ARBA" id="ARBA00048679"/>
    </source>
</evidence>
<dbReference type="Gene3D" id="3.30.200.20">
    <property type="entry name" value="Phosphorylase Kinase, domain 1"/>
    <property type="match status" value="1"/>
</dbReference>
<dbReference type="EC" id="2.7.11.1" evidence="1"/>
<dbReference type="GO" id="GO:0000245">
    <property type="term" value="P:spliceosomal complex assembly"/>
    <property type="evidence" value="ECO:0007669"/>
    <property type="project" value="TreeGrafter"/>
</dbReference>
<protein>
    <recommendedName>
        <fullName evidence="1">non-specific serine/threonine protein kinase</fullName>
        <ecNumber evidence="1">2.7.11.1</ecNumber>
    </recommendedName>
</protein>
<evidence type="ECO:0000256" key="4">
    <source>
        <dbReference type="ARBA" id="ARBA00022741"/>
    </source>
</evidence>
<dbReference type="HOGENOM" id="CLU_1331827_0_0_1"/>
<dbReference type="GO" id="GO:0050684">
    <property type="term" value="P:regulation of mRNA processing"/>
    <property type="evidence" value="ECO:0007669"/>
    <property type="project" value="TreeGrafter"/>
</dbReference>
<dbReference type="InterPro" id="IPR011009">
    <property type="entry name" value="Kinase-like_dom_sf"/>
</dbReference>
<keyword evidence="3" id="KW-0808">Transferase</keyword>
<keyword evidence="5 10" id="KW-0418">Kinase</keyword>
<evidence type="ECO:0000256" key="1">
    <source>
        <dbReference type="ARBA" id="ARBA00012513"/>
    </source>
</evidence>
<keyword evidence="2" id="KW-0723">Serine/threonine-protein kinase</keyword>
<evidence type="ECO:0000256" key="3">
    <source>
        <dbReference type="ARBA" id="ARBA00022679"/>
    </source>
</evidence>
<evidence type="ECO:0000256" key="2">
    <source>
        <dbReference type="ARBA" id="ARBA00022527"/>
    </source>
</evidence>
<name>M1WD18_CLAP2</name>
<dbReference type="OrthoDB" id="5979581at2759"/>
<evidence type="ECO:0000256" key="6">
    <source>
        <dbReference type="ARBA" id="ARBA00022840"/>
    </source>
</evidence>
<proteinExistence type="predicted"/>
<accession>M1WD18</accession>
<comment type="catalytic activity">
    <reaction evidence="8">
        <text>L-seryl-[protein] + ATP = O-phospho-L-seryl-[protein] + ADP + H(+)</text>
        <dbReference type="Rhea" id="RHEA:17989"/>
        <dbReference type="Rhea" id="RHEA-COMP:9863"/>
        <dbReference type="Rhea" id="RHEA-COMP:11604"/>
        <dbReference type="ChEBI" id="CHEBI:15378"/>
        <dbReference type="ChEBI" id="CHEBI:29999"/>
        <dbReference type="ChEBI" id="CHEBI:30616"/>
        <dbReference type="ChEBI" id="CHEBI:83421"/>
        <dbReference type="ChEBI" id="CHEBI:456216"/>
        <dbReference type="EC" id="2.7.11.1"/>
    </reaction>
</comment>
<comment type="catalytic activity">
    <reaction evidence="7">
        <text>L-threonyl-[protein] + ATP = O-phospho-L-threonyl-[protein] + ADP + H(+)</text>
        <dbReference type="Rhea" id="RHEA:46608"/>
        <dbReference type="Rhea" id="RHEA-COMP:11060"/>
        <dbReference type="Rhea" id="RHEA-COMP:11605"/>
        <dbReference type="ChEBI" id="CHEBI:15378"/>
        <dbReference type="ChEBI" id="CHEBI:30013"/>
        <dbReference type="ChEBI" id="CHEBI:30616"/>
        <dbReference type="ChEBI" id="CHEBI:61977"/>
        <dbReference type="ChEBI" id="CHEBI:456216"/>
        <dbReference type="EC" id="2.7.11.1"/>
    </reaction>
</comment>
<evidence type="ECO:0000313" key="10">
    <source>
        <dbReference type="EMBL" id="CCE29219.1"/>
    </source>
</evidence>
<keyword evidence="6 9" id="KW-0067">ATP-binding</keyword>
<feature type="binding site" evidence="9">
    <location>
        <position position="77"/>
    </location>
    <ligand>
        <name>ATP</name>
        <dbReference type="ChEBI" id="CHEBI:30616"/>
    </ligand>
</feature>
<organism evidence="10 11">
    <name type="scientific">Claviceps purpurea (strain 20.1)</name>
    <name type="common">Ergot fungus</name>
    <name type="synonym">Sphacelia segetum</name>
    <dbReference type="NCBI Taxonomy" id="1111077"/>
    <lineage>
        <taxon>Eukaryota</taxon>
        <taxon>Fungi</taxon>
        <taxon>Dikarya</taxon>
        <taxon>Ascomycota</taxon>
        <taxon>Pezizomycotina</taxon>
        <taxon>Sordariomycetes</taxon>
        <taxon>Hypocreomycetidae</taxon>
        <taxon>Hypocreales</taxon>
        <taxon>Clavicipitaceae</taxon>
        <taxon>Claviceps</taxon>
    </lineage>
</organism>
<evidence type="ECO:0000256" key="5">
    <source>
        <dbReference type="ARBA" id="ARBA00022777"/>
    </source>
</evidence>
<dbReference type="GO" id="GO:0004674">
    <property type="term" value="F:protein serine/threonine kinase activity"/>
    <property type="evidence" value="ECO:0007669"/>
    <property type="project" value="UniProtKB-KW"/>
</dbReference>
<gene>
    <name evidence="10" type="ORF">CPUR_02912</name>
</gene>
<dbReference type="PANTHER" id="PTHR47634">
    <property type="entry name" value="PROTEIN KINASE DOMAIN-CONTAINING PROTEIN-RELATED"/>
    <property type="match status" value="1"/>
</dbReference>
<dbReference type="AlphaFoldDB" id="M1WD18"/>
<dbReference type="PROSITE" id="PS00107">
    <property type="entry name" value="PROTEIN_KINASE_ATP"/>
    <property type="match status" value="1"/>
</dbReference>
<evidence type="ECO:0000256" key="9">
    <source>
        <dbReference type="PROSITE-ProRule" id="PRU10141"/>
    </source>
</evidence>
<dbReference type="GO" id="GO:0005524">
    <property type="term" value="F:ATP binding"/>
    <property type="evidence" value="ECO:0007669"/>
    <property type="project" value="UniProtKB-UniRule"/>
</dbReference>
<dbReference type="SUPFAM" id="SSF56112">
    <property type="entry name" value="Protein kinase-like (PK-like)"/>
    <property type="match status" value="1"/>
</dbReference>
<evidence type="ECO:0000313" key="11">
    <source>
        <dbReference type="Proteomes" id="UP000016801"/>
    </source>
</evidence>
<sequence length="206" mass="22952">MSAIIVTTIDDEEYVGYDWEDMEDMEARGGVGCVHSRIAIDDRLNERYRIVYKLGYGTWSCVWLAIDEETRKYVAIKVGIAQSDGSEGEVLAEISQSLASSNVSNDKKLLVPTLLDRFEISGPKGTHPCLIVHEKGYAHGDLHLNNLLLQLPSSLDDMSVEKLYETYGKPLIYPVRLSVPGHDINLAEAKLMLSDFGTAFRPADNM</sequence>
<dbReference type="PANTHER" id="PTHR47634:SF9">
    <property type="entry name" value="PROTEIN KINASE DOMAIN-CONTAINING PROTEIN-RELATED"/>
    <property type="match status" value="1"/>
</dbReference>
<dbReference type="PhylomeDB" id="M1WD18"/>
<dbReference type="Proteomes" id="UP000016801">
    <property type="component" value="Unassembled WGS sequence"/>
</dbReference>
<dbReference type="InterPro" id="IPR017441">
    <property type="entry name" value="Protein_kinase_ATP_BS"/>
</dbReference>